<name>A0A1A8WRM4_PLAOA</name>
<keyword evidence="1" id="KW-0812">Transmembrane</keyword>
<reference evidence="3" key="1">
    <citation type="submission" date="2016-05" db="EMBL/GenBank/DDBJ databases">
        <authorList>
            <person name="Naeem Raeece"/>
        </authorList>
    </citation>
    <scope>NUCLEOTIDE SEQUENCE [LARGE SCALE GENOMIC DNA]</scope>
</reference>
<evidence type="ECO:0000313" key="2">
    <source>
        <dbReference type="EMBL" id="SBS95573.1"/>
    </source>
</evidence>
<dbReference type="InterPro" id="IPR008780">
    <property type="entry name" value="Plasmodium_Vir"/>
</dbReference>
<organism evidence="2 3">
    <name type="scientific">Plasmodium ovale curtisi</name>
    <dbReference type="NCBI Taxonomy" id="864141"/>
    <lineage>
        <taxon>Eukaryota</taxon>
        <taxon>Sar</taxon>
        <taxon>Alveolata</taxon>
        <taxon>Apicomplexa</taxon>
        <taxon>Aconoidasida</taxon>
        <taxon>Haemosporida</taxon>
        <taxon>Plasmodiidae</taxon>
        <taxon>Plasmodium</taxon>
        <taxon>Plasmodium (Plasmodium)</taxon>
    </lineage>
</organism>
<gene>
    <name evidence="2" type="ORF">POVCU2_0096880</name>
</gene>
<dbReference type="EMBL" id="FLQU01002096">
    <property type="protein sequence ID" value="SBS95573.1"/>
    <property type="molecule type" value="Genomic_DNA"/>
</dbReference>
<feature type="transmembrane region" description="Helical" evidence="1">
    <location>
        <begin position="277"/>
        <end position="296"/>
    </location>
</feature>
<evidence type="ECO:0000256" key="1">
    <source>
        <dbReference type="SAM" id="Phobius"/>
    </source>
</evidence>
<keyword evidence="1" id="KW-0472">Membrane</keyword>
<evidence type="ECO:0000313" key="3">
    <source>
        <dbReference type="Proteomes" id="UP000078560"/>
    </source>
</evidence>
<dbReference type="Pfam" id="PF05795">
    <property type="entry name" value="Plasmodium_Vir"/>
    <property type="match status" value="1"/>
</dbReference>
<protein>
    <submittedName>
        <fullName evidence="2">PIR Superfamily Protein</fullName>
    </submittedName>
</protein>
<proteinExistence type="predicted"/>
<dbReference type="Proteomes" id="UP000078560">
    <property type="component" value="Unassembled WGS sequence"/>
</dbReference>
<accession>A0A1A8WRM4</accession>
<keyword evidence="1" id="KW-1133">Transmembrane helix</keyword>
<sequence length="354" mass="41476">MVSGQQDGKYFSFEEYNHYKSKLNDSCTFMDDEGEYEAFFKTEIPEGTENQEEIMNNCYILKKYLLNFISDESCNYGKCCSYVNYWLNEKIRKNKISLVKSDFEVYNNYIAYYNSRNNPKVCHSNEIFISNDIYEEMKILHTLYELYNTFKINGANIDTGCRELKTCVMHYNRILRNCKQDNDTKFCKALQNFKEKTFSPNEFVSLSECEKKLGELKLKDPQDLSELVLQQVDLDILHDNQELTRRRLLGSPHHSQQVGNTKGVSDSIRSSFSHSNLIQTLFFSAFGISLLFMLSYKFTPFGKCMRSVLLKKNIIKHYKKEEATQNILSHTYKNTNIDTEDSVHNIQYCATQNS</sequence>
<dbReference type="AlphaFoldDB" id="A0A1A8WRM4"/>